<protein>
    <submittedName>
        <fullName evidence="2">Uncharacterized protein</fullName>
    </submittedName>
</protein>
<dbReference type="RefSeq" id="WP_145362726.1">
    <property type="nucleotide sequence ID" value="NZ_CP036268.1"/>
</dbReference>
<organism evidence="2 3">
    <name type="scientific">Stratiformator vulcanicus</name>
    <dbReference type="NCBI Taxonomy" id="2527980"/>
    <lineage>
        <taxon>Bacteria</taxon>
        <taxon>Pseudomonadati</taxon>
        <taxon>Planctomycetota</taxon>
        <taxon>Planctomycetia</taxon>
        <taxon>Planctomycetales</taxon>
        <taxon>Planctomycetaceae</taxon>
        <taxon>Stratiformator</taxon>
    </lineage>
</organism>
<feature type="compositionally biased region" description="Polar residues" evidence="1">
    <location>
        <begin position="236"/>
        <end position="255"/>
    </location>
</feature>
<accession>A0A517QY10</accession>
<gene>
    <name evidence="2" type="ORF">Pan189_08840</name>
</gene>
<reference evidence="2 3" key="1">
    <citation type="submission" date="2019-02" db="EMBL/GenBank/DDBJ databases">
        <title>Deep-cultivation of Planctomycetes and their phenomic and genomic characterization uncovers novel biology.</title>
        <authorList>
            <person name="Wiegand S."/>
            <person name="Jogler M."/>
            <person name="Boedeker C."/>
            <person name="Pinto D."/>
            <person name="Vollmers J."/>
            <person name="Rivas-Marin E."/>
            <person name="Kohn T."/>
            <person name="Peeters S.H."/>
            <person name="Heuer A."/>
            <person name="Rast P."/>
            <person name="Oberbeckmann S."/>
            <person name="Bunk B."/>
            <person name="Jeske O."/>
            <person name="Meyerdierks A."/>
            <person name="Storesund J.E."/>
            <person name="Kallscheuer N."/>
            <person name="Luecker S."/>
            <person name="Lage O.M."/>
            <person name="Pohl T."/>
            <person name="Merkel B.J."/>
            <person name="Hornburger P."/>
            <person name="Mueller R.-W."/>
            <person name="Bruemmer F."/>
            <person name="Labrenz M."/>
            <person name="Spormann A.M."/>
            <person name="Op den Camp H."/>
            <person name="Overmann J."/>
            <person name="Amann R."/>
            <person name="Jetten M.S.M."/>
            <person name="Mascher T."/>
            <person name="Medema M.H."/>
            <person name="Devos D.P."/>
            <person name="Kaster A.-K."/>
            <person name="Ovreas L."/>
            <person name="Rohde M."/>
            <person name="Galperin M.Y."/>
            <person name="Jogler C."/>
        </authorList>
    </citation>
    <scope>NUCLEOTIDE SEQUENCE [LARGE SCALE GENOMIC DNA]</scope>
    <source>
        <strain evidence="2 3">Pan189</strain>
    </source>
</reference>
<evidence type="ECO:0000313" key="2">
    <source>
        <dbReference type="EMBL" id="QDT36525.1"/>
    </source>
</evidence>
<dbReference type="Proteomes" id="UP000317318">
    <property type="component" value="Chromosome"/>
</dbReference>
<keyword evidence="3" id="KW-1185">Reference proteome</keyword>
<evidence type="ECO:0000313" key="3">
    <source>
        <dbReference type="Proteomes" id="UP000317318"/>
    </source>
</evidence>
<dbReference type="AlphaFoldDB" id="A0A517QY10"/>
<evidence type="ECO:0000256" key="1">
    <source>
        <dbReference type="SAM" id="MobiDB-lite"/>
    </source>
</evidence>
<dbReference type="KEGG" id="svp:Pan189_08840"/>
<sequence length="338" mass="37608">MIAEFLFAAAIAFSPNLQADLKADRPLPVEAPRARNYVSKTLSDWSLNPDMSHRGDGFPYPHVSAAKEIAIAKLLDADGGEPELLVTSVLYGDVLRVGDRIVASRKRLRVPAPRTYFRQASLLSSADIGLKNEYLLMVDHFEVGAVTERPLRIANGLLCQRTKFGYCVIMGAYDGSAMYWKLNEDRGSTSGFPLVYSPVLRKAEHLYFTPVYVPCSIMKSAVEFKKSAGAFQDALTTHGQSDSSAPTHRSYSEPTSKPRKLVGFDSSAIWHAWGVLPESYRTAVNLVQPRQPFARRSDRPYLSVLDDLGELETAPLRKKAVPQFDANEIRSFYISNTR</sequence>
<proteinExistence type="predicted"/>
<name>A0A517QY10_9PLAN</name>
<dbReference type="EMBL" id="CP036268">
    <property type="protein sequence ID" value="QDT36525.1"/>
    <property type="molecule type" value="Genomic_DNA"/>
</dbReference>
<feature type="region of interest" description="Disordered" evidence="1">
    <location>
        <begin position="236"/>
        <end position="258"/>
    </location>
</feature>